<evidence type="ECO:0000256" key="1">
    <source>
        <dbReference type="SAM" id="Phobius"/>
    </source>
</evidence>
<dbReference type="AlphaFoldDB" id="A0AAV2S6P8"/>
<reference evidence="2 3" key="1">
    <citation type="submission" date="2024-05" db="EMBL/GenBank/DDBJ databases">
        <authorList>
            <person name="Wallberg A."/>
        </authorList>
    </citation>
    <scope>NUCLEOTIDE SEQUENCE [LARGE SCALE GENOMIC DNA]</scope>
</reference>
<keyword evidence="1" id="KW-0812">Transmembrane</keyword>
<keyword evidence="1" id="KW-0472">Membrane</keyword>
<evidence type="ECO:0000313" key="2">
    <source>
        <dbReference type="EMBL" id="CAL4163122.1"/>
    </source>
</evidence>
<organism evidence="2 3">
    <name type="scientific">Meganyctiphanes norvegica</name>
    <name type="common">Northern krill</name>
    <name type="synonym">Thysanopoda norvegica</name>
    <dbReference type="NCBI Taxonomy" id="48144"/>
    <lineage>
        <taxon>Eukaryota</taxon>
        <taxon>Metazoa</taxon>
        <taxon>Ecdysozoa</taxon>
        <taxon>Arthropoda</taxon>
        <taxon>Crustacea</taxon>
        <taxon>Multicrustacea</taxon>
        <taxon>Malacostraca</taxon>
        <taxon>Eumalacostraca</taxon>
        <taxon>Eucarida</taxon>
        <taxon>Euphausiacea</taxon>
        <taxon>Euphausiidae</taxon>
        <taxon>Meganyctiphanes</taxon>
    </lineage>
</organism>
<feature type="non-terminal residue" evidence="2">
    <location>
        <position position="1"/>
    </location>
</feature>
<proteinExistence type="predicted"/>
<sequence>GNIITMDNDISMWDTLEDIVKEVVLQEGGAGTMNLEGVGLLLEGLTGLGALRQLWQDFQHVLEAPLAKVIPGFFETDLWGSLQSLSPVLNMVVFALFPVLLVFSLYS</sequence>
<evidence type="ECO:0000313" key="3">
    <source>
        <dbReference type="Proteomes" id="UP001497623"/>
    </source>
</evidence>
<name>A0AAV2S6P8_MEGNR</name>
<dbReference type="EMBL" id="CAXKWB010045995">
    <property type="protein sequence ID" value="CAL4163122.1"/>
    <property type="molecule type" value="Genomic_DNA"/>
</dbReference>
<keyword evidence="1" id="KW-1133">Transmembrane helix</keyword>
<dbReference type="Proteomes" id="UP001497623">
    <property type="component" value="Unassembled WGS sequence"/>
</dbReference>
<feature type="non-terminal residue" evidence="2">
    <location>
        <position position="107"/>
    </location>
</feature>
<protein>
    <submittedName>
        <fullName evidence="2">Uncharacterized protein</fullName>
    </submittedName>
</protein>
<feature type="transmembrane region" description="Helical" evidence="1">
    <location>
        <begin position="88"/>
        <end position="106"/>
    </location>
</feature>
<keyword evidence="3" id="KW-1185">Reference proteome</keyword>
<gene>
    <name evidence="2" type="ORF">MNOR_LOCUS32928</name>
</gene>
<comment type="caution">
    <text evidence="2">The sequence shown here is derived from an EMBL/GenBank/DDBJ whole genome shotgun (WGS) entry which is preliminary data.</text>
</comment>
<accession>A0AAV2S6P8</accession>